<keyword evidence="12" id="KW-1133">Transmembrane helix</keyword>
<organism evidence="13 14">
    <name type="scientific">Macleaya cordata</name>
    <name type="common">Five-seeded plume-poppy</name>
    <name type="synonym">Bocconia cordata</name>
    <dbReference type="NCBI Taxonomy" id="56857"/>
    <lineage>
        <taxon>Eukaryota</taxon>
        <taxon>Viridiplantae</taxon>
        <taxon>Streptophyta</taxon>
        <taxon>Embryophyta</taxon>
        <taxon>Tracheophyta</taxon>
        <taxon>Spermatophyta</taxon>
        <taxon>Magnoliopsida</taxon>
        <taxon>Ranunculales</taxon>
        <taxon>Papaveraceae</taxon>
        <taxon>Papaveroideae</taxon>
        <taxon>Macleaya</taxon>
    </lineage>
</organism>
<feature type="binding site" description="axial binding residue" evidence="10">
    <location>
        <position position="449"/>
    </location>
    <ligand>
        <name>heme</name>
        <dbReference type="ChEBI" id="CHEBI:30413"/>
    </ligand>
    <ligandPart>
        <name>Fe</name>
        <dbReference type="ChEBI" id="CHEBI:18248"/>
    </ligandPart>
</feature>
<evidence type="ECO:0000256" key="9">
    <source>
        <dbReference type="ARBA" id="ARBA00023136"/>
    </source>
</evidence>
<comment type="subcellular location">
    <subcellularLocation>
        <location evidence="2">Membrane</location>
    </subcellularLocation>
</comment>
<dbReference type="InParanoid" id="A0A200Q376"/>
<evidence type="ECO:0000256" key="11">
    <source>
        <dbReference type="RuleBase" id="RU000461"/>
    </source>
</evidence>
<dbReference type="FunFam" id="1.10.630.10:FF:000019">
    <property type="entry name" value="Cytochrome P450 family protein"/>
    <property type="match status" value="1"/>
</dbReference>
<protein>
    <submittedName>
        <fullName evidence="13">Cytochrome P450</fullName>
    </submittedName>
</protein>
<dbReference type="PANTHER" id="PTHR47943">
    <property type="entry name" value="CYTOCHROME P450 93A3-LIKE"/>
    <property type="match status" value="1"/>
</dbReference>
<dbReference type="PRINTS" id="PR00463">
    <property type="entry name" value="EP450I"/>
</dbReference>
<accession>A0A200Q376</accession>
<evidence type="ECO:0000256" key="8">
    <source>
        <dbReference type="ARBA" id="ARBA00023033"/>
    </source>
</evidence>
<evidence type="ECO:0000256" key="5">
    <source>
        <dbReference type="ARBA" id="ARBA00022723"/>
    </source>
</evidence>
<dbReference type="Proteomes" id="UP000195402">
    <property type="component" value="Unassembled WGS sequence"/>
</dbReference>
<gene>
    <name evidence="13" type="ORF">BVC80_8873g24</name>
</gene>
<evidence type="ECO:0000256" key="6">
    <source>
        <dbReference type="ARBA" id="ARBA00023002"/>
    </source>
</evidence>
<dbReference type="GO" id="GO:0033075">
    <property type="term" value="P:isoquinoline alkaloid biosynthetic process"/>
    <property type="evidence" value="ECO:0007669"/>
    <property type="project" value="UniProtKB-ARBA"/>
</dbReference>
<comment type="cofactor">
    <cofactor evidence="1 10">
        <name>heme</name>
        <dbReference type="ChEBI" id="CHEBI:30413"/>
    </cofactor>
</comment>
<keyword evidence="5 10" id="KW-0479">Metal-binding</keyword>
<dbReference type="STRING" id="56857.A0A200Q376"/>
<keyword evidence="14" id="KW-1185">Reference proteome</keyword>
<dbReference type="PROSITE" id="PS00086">
    <property type="entry name" value="CYTOCHROME_P450"/>
    <property type="match status" value="1"/>
</dbReference>
<dbReference type="GO" id="GO:0020037">
    <property type="term" value="F:heme binding"/>
    <property type="evidence" value="ECO:0007669"/>
    <property type="project" value="InterPro"/>
</dbReference>
<dbReference type="InterPro" id="IPR002401">
    <property type="entry name" value="Cyt_P450_E_grp-I"/>
</dbReference>
<dbReference type="GO" id="GO:0016020">
    <property type="term" value="C:membrane"/>
    <property type="evidence" value="ECO:0007669"/>
    <property type="project" value="UniProtKB-SubCell"/>
</dbReference>
<proteinExistence type="inferred from homology"/>
<evidence type="ECO:0000256" key="4">
    <source>
        <dbReference type="ARBA" id="ARBA00022617"/>
    </source>
</evidence>
<dbReference type="InterPro" id="IPR017972">
    <property type="entry name" value="Cyt_P450_CS"/>
</dbReference>
<evidence type="ECO:0000256" key="7">
    <source>
        <dbReference type="ARBA" id="ARBA00023004"/>
    </source>
</evidence>
<evidence type="ECO:0000256" key="3">
    <source>
        <dbReference type="ARBA" id="ARBA00010617"/>
    </source>
</evidence>
<evidence type="ECO:0000256" key="2">
    <source>
        <dbReference type="ARBA" id="ARBA00004370"/>
    </source>
</evidence>
<evidence type="ECO:0000256" key="1">
    <source>
        <dbReference type="ARBA" id="ARBA00001971"/>
    </source>
</evidence>
<dbReference type="GO" id="GO:0016705">
    <property type="term" value="F:oxidoreductase activity, acting on paired donors, with incorporation or reduction of molecular oxygen"/>
    <property type="evidence" value="ECO:0007669"/>
    <property type="project" value="InterPro"/>
</dbReference>
<dbReference type="OMA" id="HYSNFEE"/>
<evidence type="ECO:0000256" key="12">
    <source>
        <dbReference type="SAM" id="Phobius"/>
    </source>
</evidence>
<dbReference type="InterPro" id="IPR036396">
    <property type="entry name" value="Cyt_P450_sf"/>
</dbReference>
<evidence type="ECO:0000313" key="13">
    <source>
        <dbReference type="EMBL" id="OVA04920.1"/>
    </source>
</evidence>
<dbReference type="PANTHER" id="PTHR47943:SF8">
    <property type="entry name" value="CYTOCHROME P450"/>
    <property type="match status" value="1"/>
</dbReference>
<dbReference type="InterPro" id="IPR001128">
    <property type="entry name" value="Cyt_P450"/>
</dbReference>
<evidence type="ECO:0000313" key="14">
    <source>
        <dbReference type="Proteomes" id="UP000195402"/>
    </source>
</evidence>
<keyword evidence="9 12" id="KW-0472">Membrane</keyword>
<reference evidence="13 14" key="1">
    <citation type="journal article" date="2017" name="Mol. Plant">
        <title>The Genome of Medicinal Plant Macleaya cordata Provides New Insights into Benzylisoquinoline Alkaloids Metabolism.</title>
        <authorList>
            <person name="Liu X."/>
            <person name="Liu Y."/>
            <person name="Huang P."/>
            <person name="Ma Y."/>
            <person name="Qing Z."/>
            <person name="Tang Q."/>
            <person name="Cao H."/>
            <person name="Cheng P."/>
            <person name="Zheng Y."/>
            <person name="Yuan Z."/>
            <person name="Zhou Y."/>
            <person name="Liu J."/>
            <person name="Tang Z."/>
            <person name="Zhuo Y."/>
            <person name="Zhang Y."/>
            <person name="Yu L."/>
            <person name="Huang J."/>
            <person name="Yang P."/>
            <person name="Peng Q."/>
            <person name="Zhang J."/>
            <person name="Jiang W."/>
            <person name="Zhang Z."/>
            <person name="Lin K."/>
            <person name="Ro D.K."/>
            <person name="Chen X."/>
            <person name="Xiong X."/>
            <person name="Shang Y."/>
            <person name="Huang S."/>
            <person name="Zeng J."/>
        </authorList>
    </citation>
    <scope>NUCLEOTIDE SEQUENCE [LARGE SCALE GENOMIC DNA]</scope>
    <source>
        <strain evidence="14">cv. BLH2017</strain>
        <tissue evidence="13">Root</tissue>
    </source>
</reference>
<name>A0A200Q376_MACCD</name>
<keyword evidence="8 11" id="KW-0503">Monooxygenase</keyword>
<dbReference type="PRINTS" id="PR00385">
    <property type="entry name" value="P450"/>
</dbReference>
<dbReference type="AlphaFoldDB" id="A0A200Q376"/>
<dbReference type="SUPFAM" id="SSF48264">
    <property type="entry name" value="Cytochrome P450"/>
    <property type="match status" value="1"/>
</dbReference>
<comment type="similarity">
    <text evidence="3 11">Belongs to the cytochrome P450 family.</text>
</comment>
<keyword evidence="12" id="KW-0812">Transmembrane</keyword>
<sequence>MVLHDLFFYAITFFVSLLVLVLVLFRTNFGRRRYKLPPSPISLPIIGHLHLIGTFPYKSFQKLSSRYGPLFHLRLGSVPCIVASSPEIVKELLLNNEKSFLTHPVTIAIHNISYGSSGFAFGPYDPIQKYMKKLSMSHLLTGNALVQLQPIREDEIQRFVRFLIDMSNAGRIVNLSEEFMKLSNNIVTRMMLSMRYSGKKDQAVEILKLTREVTKIYGESNLSDIFGFLRVFDFQGFLKRSNDIQRRYHALLEKIMAEREKIREMKKEKTTHDSDGVGDFLDILLDALADEKSEIKITRDNIMASVLDLITASSDTSASAVEWALAELINHPNIFKKAREEINSVVGKTRLVEESDLPNLPYLQAIFKEALRLHPPVPLLIRESTQDCKVGGYDIPAKTRLFVNLWSMSRDPKIWKDPLEFKPERFMIISKLSIDQGEYLPFGTGRRGCPGKLLAQLEVTTILAAMIQCFDWKVVGNDSMVDMTERFGLTVPKAHPLMLVPVTFFDPFNFN</sequence>
<dbReference type="OrthoDB" id="1103324at2759"/>
<keyword evidence="6 11" id="KW-0560">Oxidoreductase</keyword>
<dbReference type="EMBL" id="MVGT01003199">
    <property type="protein sequence ID" value="OVA04920.1"/>
    <property type="molecule type" value="Genomic_DNA"/>
</dbReference>
<dbReference type="Pfam" id="PF00067">
    <property type="entry name" value="p450"/>
    <property type="match status" value="1"/>
</dbReference>
<comment type="caution">
    <text evidence="13">The sequence shown here is derived from an EMBL/GenBank/DDBJ whole genome shotgun (WGS) entry which is preliminary data.</text>
</comment>
<evidence type="ECO:0000256" key="10">
    <source>
        <dbReference type="PIRSR" id="PIRSR602401-1"/>
    </source>
</evidence>
<keyword evidence="4 10" id="KW-0349">Heme</keyword>
<dbReference type="Gene3D" id="1.10.630.10">
    <property type="entry name" value="Cytochrome P450"/>
    <property type="match status" value="1"/>
</dbReference>
<dbReference type="GO" id="GO:0005506">
    <property type="term" value="F:iron ion binding"/>
    <property type="evidence" value="ECO:0007669"/>
    <property type="project" value="InterPro"/>
</dbReference>
<feature type="transmembrane region" description="Helical" evidence="12">
    <location>
        <begin position="6"/>
        <end position="25"/>
    </location>
</feature>
<dbReference type="GO" id="GO:0004497">
    <property type="term" value="F:monooxygenase activity"/>
    <property type="evidence" value="ECO:0007669"/>
    <property type="project" value="UniProtKB-KW"/>
</dbReference>
<keyword evidence="7 10" id="KW-0408">Iron</keyword>